<feature type="compositionally biased region" description="Polar residues" evidence="1">
    <location>
        <begin position="143"/>
        <end position="195"/>
    </location>
</feature>
<dbReference type="eggNOG" id="ENOG502SZNN">
    <property type="taxonomic scope" value="Eukaryota"/>
</dbReference>
<feature type="compositionally biased region" description="Polar residues" evidence="1">
    <location>
        <begin position="95"/>
        <end position="112"/>
    </location>
</feature>
<evidence type="ECO:0000259" key="2">
    <source>
        <dbReference type="Pfam" id="PF00638"/>
    </source>
</evidence>
<dbReference type="SUPFAM" id="SSF50729">
    <property type="entry name" value="PH domain-like"/>
    <property type="match status" value="1"/>
</dbReference>
<dbReference type="GeneID" id="7846120"/>
<dbReference type="KEGG" id="tet:TTHERM_00260700"/>
<dbReference type="AlphaFoldDB" id="Q22UB5"/>
<protein>
    <submittedName>
        <fullName evidence="3">Nucleoporin, putative</fullName>
    </submittedName>
</protein>
<feature type="compositionally biased region" description="Low complexity" evidence="1">
    <location>
        <begin position="65"/>
        <end position="76"/>
    </location>
</feature>
<dbReference type="OMA" id="SHKGQED"/>
<reference evidence="4" key="1">
    <citation type="journal article" date="2006" name="PLoS Biol.">
        <title>Macronuclear genome sequence of the ciliate Tetrahymena thermophila, a model eukaryote.</title>
        <authorList>
            <person name="Eisen J.A."/>
            <person name="Coyne R.S."/>
            <person name="Wu M."/>
            <person name="Wu D."/>
            <person name="Thiagarajan M."/>
            <person name="Wortman J.R."/>
            <person name="Badger J.H."/>
            <person name="Ren Q."/>
            <person name="Amedeo P."/>
            <person name="Jones K.M."/>
            <person name="Tallon L.J."/>
            <person name="Delcher A.L."/>
            <person name="Salzberg S.L."/>
            <person name="Silva J.C."/>
            <person name="Haas B.J."/>
            <person name="Majoros W.H."/>
            <person name="Farzad M."/>
            <person name="Carlton J.M."/>
            <person name="Smith R.K. Jr."/>
            <person name="Garg J."/>
            <person name="Pearlman R.E."/>
            <person name="Karrer K.M."/>
            <person name="Sun L."/>
            <person name="Manning G."/>
            <person name="Elde N.C."/>
            <person name="Turkewitz A.P."/>
            <person name="Asai D.J."/>
            <person name="Wilkes D.E."/>
            <person name="Wang Y."/>
            <person name="Cai H."/>
            <person name="Collins K."/>
            <person name="Stewart B.A."/>
            <person name="Lee S.R."/>
            <person name="Wilamowska K."/>
            <person name="Weinberg Z."/>
            <person name="Ruzzo W.L."/>
            <person name="Wloga D."/>
            <person name="Gaertig J."/>
            <person name="Frankel J."/>
            <person name="Tsao C.-C."/>
            <person name="Gorovsky M.A."/>
            <person name="Keeling P.J."/>
            <person name="Waller R.F."/>
            <person name="Patron N.J."/>
            <person name="Cherry J.M."/>
            <person name="Stover N.A."/>
            <person name="Krieger C.J."/>
            <person name="del Toro C."/>
            <person name="Ryder H.F."/>
            <person name="Williamson S.C."/>
            <person name="Barbeau R.A."/>
            <person name="Hamilton E.P."/>
            <person name="Orias E."/>
        </authorList>
    </citation>
    <scope>NUCLEOTIDE SEQUENCE [LARGE SCALE GENOMIC DNA]</scope>
    <source>
        <strain evidence="4">SB210</strain>
    </source>
</reference>
<dbReference type="EMBL" id="GG662830">
    <property type="protein sequence ID" value="EAR88772.2"/>
    <property type="molecule type" value="Genomic_DNA"/>
</dbReference>
<proteinExistence type="predicted"/>
<dbReference type="Proteomes" id="UP000009168">
    <property type="component" value="Unassembled WGS sequence"/>
</dbReference>
<dbReference type="STRING" id="312017.Q22UB5"/>
<feature type="domain" description="RanBD1" evidence="2">
    <location>
        <begin position="326"/>
        <end position="412"/>
    </location>
</feature>
<feature type="region of interest" description="Disordered" evidence="1">
    <location>
        <begin position="1"/>
        <end position="195"/>
    </location>
</feature>
<evidence type="ECO:0000313" key="4">
    <source>
        <dbReference type="Proteomes" id="UP000009168"/>
    </source>
</evidence>
<dbReference type="HOGENOM" id="CLU_664794_0_0_1"/>
<gene>
    <name evidence="3" type="ORF">TTHERM_00260700</name>
</gene>
<dbReference type="InterPro" id="IPR000156">
    <property type="entry name" value="Ran_bind_dom"/>
</dbReference>
<feature type="compositionally biased region" description="Acidic residues" evidence="1">
    <location>
        <begin position="269"/>
        <end position="282"/>
    </location>
</feature>
<evidence type="ECO:0000256" key="1">
    <source>
        <dbReference type="SAM" id="MobiDB-lite"/>
    </source>
</evidence>
<sequence>MSKRRAPYELDQNNLSDDEHAAPDLGKISTPEEIAQRRILKIKGPKSEESTTPAKLVLLEKLEDAQPAANNNGNHANEAKEGTNGDKIEEKKIEFSTSSSLFAKTDATNGNNKHTENKEESKPEQSEKETEKVSEPAKEKTTNDTSLFGSIKPSSATSGLFGNTSTTGGLFGKSTGTGTLFGNSNSLFTPSSGTGLFSNANKVEGGQTIQNIFNTDKPTGSLFGSLPTSNATSLFGNAKPAESSSLFGDLKNNTTGGLFSNIKSKGSDDEGDEGEGEDDDELEHSPEIDPSQIQMKYQYDNPYEKVIDKSVLKVRRGDGDILEKGYISFEKFKADDKTPNILVYRDQIKKVIFTIVVTKKINKAEKIQNSTKNLKFIFYKKQDEKFVPDIIKVQFHDEKDGEEFYNKFQEYTQN</sequence>
<feature type="compositionally biased region" description="Basic and acidic residues" evidence="1">
    <location>
        <begin position="77"/>
        <end position="94"/>
    </location>
</feature>
<feature type="compositionally biased region" description="Basic and acidic residues" evidence="1">
    <location>
        <begin position="113"/>
        <end position="142"/>
    </location>
</feature>
<dbReference type="RefSeq" id="XP_001009017.2">
    <property type="nucleotide sequence ID" value="XM_001009017.3"/>
</dbReference>
<keyword evidence="4" id="KW-1185">Reference proteome</keyword>
<accession>Q22UB5</accession>
<dbReference type="OrthoDB" id="299101at2759"/>
<name>Q22UB5_TETTS</name>
<organism evidence="3 4">
    <name type="scientific">Tetrahymena thermophila (strain SB210)</name>
    <dbReference type="NCBI Taxonomy" id="312017"/>
    <lineage>
        <taxon>Eukaryota</taxon>
        <taxon>Sar</taxon>
        <taxon>Alveolata</taxon>
        <taxon>Ciliophora</taxon>
        <taxon>Intramacronucleata</taxon>
        <taxon>Oligohymenophorea</taxon>
        <taxon>Hymenostomatida</taxon>
        <taxon>Tetrahymenina</taxon>
        <taxon>Tetrahymenidae</taxon>
        <taxon>Tetrahymena</taxon>
    </lineage>
</organism>
<dbReference type="Pfam" id="PF00638">
    <property type="entry name" value="Ran_BP1"/>
    <property type="match status" value="1"/>
</dbReference>
<dbReference type="InParanoid" id="Q22UB5"/>
<evidence type="ECO:0000313" key="3">
    <source>
        <dbReference type="EMBL" id="EAR88772.2"/>
    </source>
</evidence>
<feature type="region of interest" description="Disordered" evidence="1">
    <location>
        <begin position="258"/>
        <end position="290"/>
    </location>
</feature>